<feature type="non-terminal residue" evidence="4">
    <location>
        <position position="439"/>
    </location>
</feature>
<keyword evidence="1" id="KW-0393">Immunoglobulin domain</keyword>
<accession>A0A8X7X538</accession>
<dbReference type="Gene3D" id="2.60.40.10">
    <property type="entry name" value="Immunoglobulins"/>
    <property type="match status" value="3"/>
</dbReference>
<keyword evidence="2" id="KW-1133">Transmembrane helix</keyword>
<evidence type="ECO:0000259" key="3">
    <source>
        <dbReference type="PROSITE" id="PS50835"/>
    </source>
</evidence>
<name>A0A8X7X538_POLSE</name>
<dbReference type="PANTHER" id="PTHR23411">
    <property type="entry name" value="TAPASIN"/>
    <property type="match status" value="1"/>
</dbReference>
<proteinExistence type="predicted"/>
<comment type="caution">
    <text evidence="4">The sequence shown here is derived from an EMBL/GenBank/DDBJ whole genome shotgun (WGS) entry which is preliminary data.</text>
</comment>
<evidence type="ECO:0000313" key="5">
    <source>
        <dbReference type="Proteomes" id="UP000886611"/>
    </source>
</evidence>
<dbReference type="SUPFAM" id="SSF48726">
    <property type="entry name" value="Immunoglobulin"/>
    <property type="match status" value="3"/>
</dbReference>
<dbReference type="Proteomes" id="UP000886611">
    <property type="component" value="Unassembled WGS sequence"/>
</dbReference>
<dbReference type="InterPro" id="IPR003597">
    <property type="entry name" value="Ig_C1-set"/>
</dbReference>
<keyword evidence="2" id="KW-0812">Transmembrane</keyword>
<dbReference type="AlphaFoldDB" id="A0A8X7X538"/>
<evidence type="ECO:0000256" key="2">
    <source>
        <dbReference type="SAM" id="Phobius"/>
    </source>
</evidence>
<evidence type="ECO:0000256" key="1">
    <source>
        <dbReference type="ARBA" id="ARBA00023319"/>
    </source>
</evidence>
<keyword evidence="5" id="KW-1185">Reference proteome</keyword>
<reference evidence="4 5" key="1">
    <citation type="journal article" date="2021" name="Cell">
        <title>Tracing the genetic footprints of vertebrate landing in non-teleost ray-finned fishes.</title>
        <authorList>
            <person name="Bi X."/>
            <person name="Wang K."/>
            <person name="Yang L."/>
            <person name="Pan H."/>
            <person name="Jiang H."/>
            <person name="Wei Q."/>
            <person name="Fang M."/>
            <person name="Yu H."/>
            <person name="Zhu C."/>
            <person name="Cai Y."/>
            <person name="He Y."/>
            <person name="Gan X."/>
            <person name="Zeng H."/>
            <person name="Yu D."/>
            <person name="Zhu Y."/>
            <person name="Jiang H."/>
            <person name="Qiu Q."/>
            <person name="Yang H."/>
            <person name="Zhang Y.E."/>
            <person name="Wang W."/>
            <person name="Zhu M."/>
            <person name="He S."/>
            <person name="Zhang G."/>
        </authorList>
    </citation>
    <scope>NUCLEOTIDE SEQUENCE [LARGE SCALE GENOMIC DNA]</scope>
    <source>
        <strain evidence="4">Bchr_013</strain>
    </source>
</reference>
<dbReference type="Pfam" id="PF07654">
    <property type="entry name" value="C1-set"/>
    <property type="match status" value="3"/>
</dbReference>
<protein>
    <submittedName>
        <fullName evidence="4">MUCM protein</fullName>
    </submittedName>
</protein>
<feature type="domain" description="Ig-like" evidence="3">
    <location>
        <begin position="107"/>
        <end position="210"/>
    </location>
</feature>
<organism evidence="4 5">
    <name type="scientific">Polypterus senegalus</name>
    <name type="common">Senegal bichir</name>
    <dbReference type="NCBI Taxonomy" id="55291"/>
    <lineage>
        <taxon>Eukaryota</taxon>
        <taxon>Metazoa</taxon>
        <taxon>Chordata</taxon>
        <taxon>Craniata</taxon>
        <taxon>Vertebrata</taxon>
        <taxon>Euteleostomi</taxon>
        <taxon>Actinopterygii</taxon>
        <taxon>Polypteriformes</taxon>
        <taxon>Polypteridae</taxon>
        <taxon>Polypterus</taxon>
    </lineage>
</organism>
<dbReference type="SMART" id="SM00407">
    <property type="entry name" value="IGc1"/>
    <property type="match status" value="3"/>
</dbReference>
<evidence type="ECO:0000313" key="4">
    <source>
        <dbReference type="EMBL" id="KAG2462185.1"/>
    </source>
</evidence>
<gene>
    <name evidence="4" type="primary">Mucm</name>
    <name evidence="4" type="ORF">GTO96_0000153</name>
</gene>
<feature type="domain" description="Ig-like" evidence="3">
    <location>
        <begin position="3"/>
        <end position="100"/>
    </location>
</feature>
<dbReference type="InterPro" id="IPR013783">
    <property type="entry name" value="Ig-like_fold"/>
</dbReference>
<feature type="transmembrane region" description="Helical" evidence="2">
    <location>
        <begin position="305"/>
        <end position="324"/>
    </location>
</feature>
<dbReference type="InterPro" id="IPR036179">
    <property type="entry name" value="Ig-like_dom_sf"/>
</dbReference>
<feature type="domain" description="Ig-like" evidence="3">
    <location>
        <begin position="220"/>
        <end position="258"/>
    </location>
</feature>
<sequence length="439" mass="49068">MPPTMFIASPSKDEIHINRTATMVCVAKGFYPKAHTFSWLKNDIPVTSGINNCPEALTPNSKLYHASSMLTVASSEWTQYNNNFTCVLEVNRHKYSASISSDPGCGPVQSVSLEIIPPSPEDMFTSMSRSGDLSCIASNLNPEDSITFVWKENNVEVVHNETVDPVLTDSIYTAKSKYTISFDQWSSRNKYECKVKDHSYIPFPISRTYTRDNDKPFRSPKIAIFPPPTYEAAATTTTTVTLTCFVKDFYPKEIFVEWNDNDSRVDKRDVATTDVIKHNTENNSYSVYKYFYDTAEGPEDDYDSLWTTASTFIILFFISLFYSIGATIFKIFRFYASVGGAVLPNYPTHSANVKQTCPSVVEVPAAHPEALRVSPIFFPPALPGVVEVLGSRFFQALGRRLPVAMGPYRAGLPSPLPVALLWSSWASRLSSTPSRMPQL</sequence>
<dbReference type="InterPro" id="IPR050380">
    <property type="entry name" value="Immune_Resp_Modulators"/>
</dbReference>
<dbReference type="InterPro" id="IPR007110">
    <property type="entry name" value="Ig-like_dom"/>
</dbReference>
<dbReference type="EMBL" id="JAATIS010004040">
    <property type="protein sequence ID" value="KAG2462185.1"/>
    <property type="molecule type" value="Genomic_DNA"/>
</dbReference>
<keyword evidence="2" id="KW-0472">Membrane</keyword>
<dbReference type="PROSITE" id="PS50835">
    <property type="entry name" value="IG_LIKE"/>
    <property type="match status" value="3"/>
</dbReference>
<feature type="non-terminal residue" evidence="4">
    <location>
        <position position="1"/>
    </location>
</feature>